<dbReference type="PANTHER" id="PTHR24221">
    <property type="entry name" value="ATP-BINDING CASSETTE SUB-FAMILY B"/>
    <property type="match status" value="1"/>
</dbReference>
<feature type="transmembrane region" description="Helical" evidence="7">
    <location>
        <begin position="143"/>
        <end position="162"/>
    </location>
</feature>
<dbReference type="Pfam" id="PF00664">
    <property type="entry name" value="ABC_membrane"/>
    <property type="match status" value="1"/>
</dbReference>
<dbReference type="AlphaFoldDB" id="M5PWJ2"/>
<evidence type="ECO:0000256" key="1">
    <source>
        <dbReference type="ARBA" id="ARBA00004651"/>
    </source>
</evidence>
<dbReference type="Pfam" id="PF00005">
    <property type="entry name" value="ABC_tran"/>
    <property type="match status" value="1"/>
</dbReference>
<dbReference type="InterPro" id="IPR039421">
    <property type="entry name" value="Type_1_exporter"/>
</dbReference>
<keyword evidence="4" id="KW-0067">ATP-binding</keyword>
<dbReference type="InterPro" id="IPR003593">
    <property type="entry name" value="AAA+_ATPase"/>
</dbReference>
<dbReference type="Gene3D" id="3.40.50.300">
    <property type="entry name" value="P-loop containing nucleotide triphosphate hydrolases"/>
    <property type="match status" value="1"/>
</dbReference>
<dbReference type="Gene3D" id="1.20.1560.10">
    <property type="entry name" value="ABC transporter type 1, transmembrane domain"/>
    <property type="match status" value="1"/>
</dbReference>
<evidence type="ECO:0000256" key="2">
    <source>
        <dbReference type="ARBA" id="ARBA00022692"/>
    </source>
</evidence>
<dbReference type="InterPro" id="IPR011527">
    <property type="entry name" value="ABC1_TM_dom"/>
</dbReference>
<feature type="transmembrane region" description="Helical" evidence="7">
    <location>
        <begin position="114"/>
        <end position="137"/>
    </location>
</feature>
<keyword evidence="6 7" id="KW-0472">Membrane</keyword>
<dbReference type="SUPFAM" id="SSF52540">
    <property type="entry name" value="P-loop containing nucleoside triphosphate hydrolases"/>
    <property type="match status" value="1"/>
</dbReference>
<feature type="transmembrane region" description="Helical" evidence="7">
    <location>
        <begin position="45"/>
        <end position="67"/>
    </location>
</feature>
<dbReference type="PROSITE" id="PS50893">
    <property type="entry name" value="ABC_TRANSPORTER_2"/>
    <property type="match status" value="1"/>
</dbReference>
<dbReference type="InterPro" id="IPR017871">
    <property type="entry name" value="ABC_transporter-like_CS"/>
</dbReference>
<dbReference type="PATRIC" id="fig|1262666.3.peg.724"/>
<evidence type="ECO:0000259" key="8">
    <source>
        <dbReference type="PROSITE" id="PS50893"/>
    </source>
</evidence>
<evidence type="ECO:0000259" key="9">
    <source>
        <dbReference type="PROSITE" id="PS50929"/>
    </source>
</evidence>
<dbReference type="InterPro" id="IPR003439">
    <property type="entry name" value="ABC_transporter-like_ATP-bd"/>
</dbReference>
<dbReference type="Proteomes" id="UP000011922">
    <property type="component" value="Unassembled WGS sequence"/>
</dbReference>
<evidence type="ECO:0000256" key="4">
    <source>
        <dbReference type="ARBA" id="ARBA00022840"/>
    </source>
</evidence>
<dbReference type="EMBL" id="AOSV01000004">
    <property type="protein sequence ID" value="EMG38419.1"/>
    <property type="molecule type" value="Genomic_DNA"/>
</dbReference>
<reference evidence="10 11" key="1">
    <citation type="journal article" date="2013" name="Genome Announc.">
        <title>Draft Genome Sequence for Desulfovibrio africanus Strain PCS.</title>
        <authorList>
            <person name="Brown S.D."/>
            <person name="Utturkar S.M."/>
            <person name="Arkin A.P."/>
            <person name="Deutschbauer A.M."/>
            <person name="Elias D.A."/>
            <person name="Hazen T.C."/>
            <person name="Chakraborty R."/>
        </authorList>
    </citation>
    <scope>NUCLEOTIDE SEQUENCE [LARGE SCALE GENOMIC DNA]</scope>
    <source>
        <strain evidence="10 11">PCS</strain>
    </source>
</reference>
<dbReference type="GO" id="GO:0016887">
    <property type="term" value="F:ATP hydrolysis activity"/>
    <property type="evidence" value="ECO:0007669"/>
    <property type="project" value="InterPro"/>
</dbReference>
<gene>
    <name evidence="10" type="ORF">PCS_00717</name>
</gene>
<feature type="transmembrane region" description="Helical" evidence="7">
    <location>
        <begin position="234"/>
        <end position="253"/>
    </location>
</feature>
<dbReference type="InterPro" id="IPR036640">
    <property type="entry name" value="ABC1_TM_sf"/>
</dbReference>
<proteinExistence type="predicted"/>
<sequence length="567" mass="62334">MGVAGGISLLGIAMASPESLAGLPYMATILALLPFADSVPQALRALILVLGLLCCAIALKNALYAYLTWRQTIFSQHLSWDFGRNLFQQYICAPYAWYTQQNSSDLYLYLSWKIYVGGFALSIQMLLTQLVIVLALVGGSLVVNAPLTLLLFCCTGVLAIVIHRYSREKVHRVASEICTYEAYNTRTCMQSIQGMREIAIYEKRQAFLNDYGRYIAAHVVATGKQILYPSTPQWVMETVGMLLLLVVLCLATYWEFSTVRATGILVFLAAISWRLLPASNKMLSCVINLRSYMPVLGRLFKETANIGQATPLFARKEIAFESQITLQKIRFTYPQGTSPALDDVTITIPKGKMVGLVGLSGSGKSTISSIITGLQQADVGSILVDGKPWDASTERLRIGYVPQALYILDTTLAENVAFSRWGEPIDPVLLERCCAMAAMNFIRDLPDGMETVLGERGVRLSGGQIQRVGIARALYAEPDILIFDEATSALDGATESAIQSTINTLRDNITLVLIAHRLSTVADCDIIYWIDNGRVRASGTPAEVLPQYETMMRHMGFAAEPSPQQTC</sequence>
<dbReference type="GO" id="GO:0034040">
    <property type="term" value="F:ATPase-coupled lipid transmembrane transporter activity"/>
    <property type="evidence" value="ECO:0007669"/>
    <property type="project" value="TreeGrafter"/>
</dbReference>
<evidence type="ECO:0000256" key="6">
    <source>
        <dbReference type="ARBA" id="ARBA00023136"/>
    </source>
</evidence>
<evidence type="ECO:0000313" key="10">
    <source>
        <dbReference type="EMBL" id="EMG38419.1"/>
    </source>
</evidence>
<comment type="caution">
    <text evidence="10">The sequence shown here is derived from an EMBL/GenBank/DDBJ whole genome shotgun (WGS) entry which is preliminary data.</text>
</comment>
<protein>
    <submittedName>
        <fullName evidence="10">ABC-type multidrug transport system, ATPase and permease component</fullName>
    </submittedName>
</protein>
<dbReference type="SUPFAM" id="SSF90123">
    <property type="entry name" value="ABC transporter transmembrane region"/>
    <property type="match status" value="1"/>
</dbReference>
<evidence type="ECO:0000256" key="3">
    <source>
        <dbReference type="ARBA" id="ARBA00022741"/>
    </source>
</evidence>
<dbReference type="InterPro" id="IPR027417">
    <property type="entry name" value="P-loop_NTPase"/>
</dbReference>
<keyword evidence="2 7" id="KW-0812">Transmembrane</keyword>
<dbReference type="GO" id="GO:0005524">
    <property type="term" value="F:ATP binding"/>
    <property type="evidence" value="ECO:0007669"/>
    <property type="project" value="UniProtKB-KW"/>
</dbReference>
<evidence type="ECO:0000256" key="7">
    <source>
        <dbReference type="SAM" id="Phobius"/>
    </source>
</evidence>
<dbReference type="SMART" id="SM00382">
    <property type="entry name" value="AAA"/>
    <property type="match status" value="1"/>
</dbReference>
<evidence type="ECO:0000313" key="11">
    <source>
        <dbReference type="Proteomes" id="UP000011922"/>
    </source>
</evidence>
<keyword evidence="5 7" id="KW-1133">Transmembrane helix</keyword>
<accession>M5PWJ2</accession>
<keyword evidence="3" id="KW-0547">Nucleotide-binding</keyword>
<organism evidence="10 11">
    <name type="scientific">Desulfocurvibacter africanus PCS</name>
    <dbReference type="NCBI Taxonomy" id="1262666"/>
    <lineage>
        <taxon>Bacteria</taxon>
        <taxon>Pseudomonadati</taxon>
        <taxon>Thermodesulfobacteriota</taxon>
        <taxon>Desulfovibrionia</taxon>
        <taxon>Desulfovibrionales</taxon>
        <taxon>Desulfovibrionaceae</taxon>
        <taxon>Desulfocurvibacter</taxon>
    </lineage>
</organism>
<dbReference type="GO" id="GO:0005886">
    <property type="term" value="C:plasma membrane"/>
    <property type="evidence" value="ECO:0007669"/>
    <property type="project" value="UniProtKB-SubCell"/>
</dbReference>
<feature type="domain" description="ABC transporter" evidence="8">
    <location>
        <begin position="324"/>
        <end position="557"/>
    </location>
</feature>
<evidence type="ECO:0000256" key="5">
    <source>
        <dbReference type="ARBA" id="ARBA00022989"/>
    </source>
</evidence>
<comment type="subcellular location">
    <subcellularLocation>
        <location evidence="1">Cell membrane</location>
        <topology evidence="1">Multi-pass membrane protein</topology>
    </subcellularLocation>
</comment>
<feature type="domain" description="ABC transmembrane type-1" evidence="9">
    <location>
        <begin position="38"/>
        <end position="291"/>
    </location>
</feature>
<dbReference type="GO" id="GO:0140359">
    <property type="term" value="F:ABC-type transporter activity"/>
    <property type="evidence" value="ECO:0007669"/>
    <property type="project" value="InterPro"/>
</dbReference>
<dbReference type="PROSITE" id="PS00211">
    <property type="entry name" value="ABC_TRANSPORTER_1"/>
    <property type="match status" value="1"/>
</dbReference>
<dbReference type="PROSITE" id="PS50929">
    <property type="entry name" value="ABC_TM1F"/>
    <property type="match status" value="1"/>
</dbReference>
<name>M5PWJ2_DESAF</name>
<dbReference type="PANTHER" id="PTHR24221:SF654">
    <property type="entry name" value="ATP-BINDING CASSETTE SUB-FAMILY B MEMBER 6"/>
    <property type="match status" value="1"/>
</dbReference>